<accession>A0A9N7NU61</accession>
<evidence type="ECO:0000313" key="3">
    <source>
        <dbReference type="Proteomes" id="UP001153555"/>
    </source>
</evidence>
<dbReference type="OrthoDB" id="1744785at2759"/>
<name>A0A9N7NU61_STRHE</name>
<organism evidence="2 3">
    <name type="scientific">Striga hermonthica</name>
    <name type="common">Purple witchweed</name>
    <name type="synonym">Buchnera hermonthica</name>
    <dbReference type="NCBI Taxonomy" id="68872"/>
    <lineage>
        <taxon>Eukaryota</taxon>
        <taxon>Viridiplantae</taxon>
        <taxon>Streptophyta</taxon>
        <taxon>Embryophyta</taxon>
        <taxon>Tracheophyta</taxon>
        <taxon>Spermatophyta</taxon>
        <taxon>Magnoliopsida</taxon>
        <taxon>eudicotyledons</taxon>
        <taxon>Gunneridae</taxon>
        <taxon>Pentapetalae</taxon>
        <taxon>asterids</taxon>
        <taxon>lamiids</taxon>
        <taxon>Lamiales</taxon>
        <taxon>Orobanchaceae</taxon>
        <taxon>Buchnereae</taxon>
        <taxon>Striga</taxon>
    </lineage>
</organism>
<dbReference type="Proteomes" id="UP001153555">
    <property type="component" value="Unassembled WGS sequence"/>
</dbReference>
<dbReference type="PANTHER" id="PTHR13848">
    <property type="entry name" value="PROTEIN YIPPEE-LIKE CG15309-RELATED"/>
    <property type="match status" value="1"/>
</dbReference>
<comment type="caution">
    <text evidence="2">The sequence shown here is derived from an EMBL/GenBank/DDBJ whole genome shotgun (WGS) entry which is preliminary data.</text>
</comment>
<feature type="domain" description="Yippee" evidence="1">
    <location>
        <begin position="16"/>
        <end position="107"/>
    </location>
</feature>
<dbReference type="InterPro" id="IPR039058">
    <property type="entry name" value="Yippee_fam"/>
</dbReference>
<dbReference type="AlphaFoldDB" id="A0A9N7NU61"/>
<dbReference type="PROSITE" id="PS51792">
    <property type="entry name" value="YIPPEE"/>
    <property type="match status" value="1"/>
</dbReference>
<dbReference type="EMBL" id="CACSLK010034598">
    <property type="protein sequence ID" value="CAA0842736.1"/>
    <property type="molecule type" value="Genomic_DNA"/>
</dbReference>
<evidence type="ECO:0000259" key="1">
    <source>
        <dbReference type="PROSITE" id="PS51792"/>
    </source>
</evidence>
<reference evidence="2" key="1">
    <citation type="submission" date="2019-12" db="EMBL/GenBank/DDBJ databases">
        <authorList>
            <person name="Scholes J."/>
        </authorList>
    </citation>
    <scope>NUCLEOTIDE SEQUENCE</scope>
</reference>
<keyword evidence="3" id="KW-1185">Reference proteome</keyword>
<gene>
    <name evidence="2" type="ORF">SHERM_08591</name>
</gene>
<protein>
    <recommendedName>
        <fullName evidence="1">Yippee domain-containing protein</fullName>
    </recommendedName>
</protein>
<sequence>METTTLVRFDQNEDASFYLCRQCKTHVALQQELLHKIVHNHHGLFNNMVNVALGQNYAVVTDQITATASCINCNSNFGAKFISLKFETPAIKAGRFMIDMTNLLLWKGNRLVYAHTEEPVQNA</sequence>
<evidence type="ECO:0000313" key="2">
    <source>
        <dbReference type="EMBL" id="CAA0842736.1"/>
    </source>
</evidence>
<proteinExistence type="predicted"/>
<dbReference type="InterPro" id="IPR034751">
    <property type="entry name" value="Yippee"/>
</dbReference>